<dbReference type="Pfam" id="PF07995">
    <property type="entry name" value="GSDH"/>
    <property type="match status" value="1"/>
</dbReference>
<evidence type="ECO:0000259" key="1">
    <source>
        <dbReference type="Pfam" id="PF07995"/>
    </source>
</evidence>
<comment type="caution">
    <text evidence="2">The sequence shown here is derived from an EMBL/GenBank/DDBJ whole genome shotgun (WGS) entry which is preliminary data.</text>
</comment>
<sequence length="373" mass="41497">MNKALILLVFSACFLSCKNNPNKTDIALSIENTRPYSIESFVENLNNPWGMAWLPDGSMLITEKSGEIIHFKNGIKTQLKNVPEVYNWGQGGLLDIALHPNYNENGWIYITYSSSEGNGKGGNTKLIRAKLEGNSLTNIESLYKADPNSTAGQHFGSRIAFDNQNHVYFSVGDRGDRDVNPQDKTRDGGKIYRLHDNGSIPNDNPFVNDTKAKKAIFSYGHRNPQGLVKHPKTGVIWEHEHGPKGGDEINIIQKGKNYGWPVVSFGVNYSGTKFTEITEKEGMEQPIHHWTPSIAPCGMDFVTGNKFPDWQGDLLVGSLKFSYVELVKLNGDKVIGREKIAEDIGRVRNVKMGPDGYIYIALEGQGISRLVPK</sequence>
<dbReference type="PANTHER" id="PTHR19328">
    <property type="entry name" value="HEDGEHOG-INTERACTING PROTEIN"/>
    <property type="match status" value="1"/>
</dbReference>
<name>A0A9X1JVZ2_9FLAO</name>
<gene>
    <name evidence="2" type="ORF">KXJ69_09300</name>
</gene>
<organism evidence="2 3">
    <name type="scientific">Halomarinibacterium sedimenti</name>
    <dbReference type="NCBI Taxonomy" id="2857106"/>
    <lineage>
        <taxon>Bacteria</taxon>
        <taxon>Pseudomonadati</taxon>
        <taxon>Bacteroidota</taxon>
        <taxon>Flavobacteriia</taxon>
        <taxon>Flavobacteriales</taxon>
        <taxon>Flavobacteriaceae</taxon>
        <taxon>Halomarinibacterium</taxon>
    </lineage>
</organism>
<evidence type="ECO:0000313" key="2">
    <source>
        <dbReference type="EMBL" id="MBW2938300.1"/>
    </source>
</evidence>
<reference evidence="2" key="1">
    <citation type="submission" date="2021-07" db="EMBL/GenBank/DDBJ databases">
        <title>Aureisphaera sp. CAU 1614 isolated from sea sediment.</title>
        <authorList>
            <person name="Kim W."/>
        </authorList>
    </citation>
    <scope>NUCLEOTIDE SEQUENCE</scope>
    <source>
        <strain evidence="2">CAU 1614</strain>
    </source>
</reference>
<dbReference type="RefSeq" id="WP_219052815.1">
    <property type="nucleotide sequence ID" value="NZ_JAHWDP010000003.1"/>
</dbReference>
<dbReference type="PANTHER" id="PTHR19328:SF75">
    <property type="entry name" value="ALDOSE SUGAR DEHYDROGENASE YLII"/>
    <property type="match status" value="1"/>
</dbReference>
<proteinExistence type="predicted"/>
<feature type="domain" description="Glucose/Sorbosone dehydrogenase" evidence="1">
    <location>
        <begin position="45"/>
        <end position="364"/>
    </location>
</feature>
<dbReference type="AlphaFoldDB" id="A0A9X1JVZ2"/>
<dbReference type="Proteomes" id="UP001138686">
    <property type="component" value="Unassembled WGS sequence"/>
</dbReference>
<protein>
    <submittedName>
        <fullName evidence="2">PQQ-dependent sugar dehydrogenase</fullName>
    </submittedName>
</protein>
<accession>A0A9X1JVZ2</accession>
<keyword evidence="3" id="KW-1185">Reference proteome</keyword>
<dbReference type="EMBL" id="JAHWDP010000003">
    <property type="protein sequence ID" value="MBW2938300.1"/>
    <property type="molecule type" value="Genomic_DNA"/>
</dbReference>
<dbReference type="InterPro" id="IPR012938">
    <property type="entry name" value="Glc/Sorbosone_DH"/>
</dbReference>
<evidence type="ECO:0000313" key="3">
    <source>
        <dbReference type="Proteomes" id="UP001138686"/>
    </source>
</evidence>